<name>I1XHP5_METNJ</name>
<evidence type="ECO:0000313" key="7">
    <source>
        <dbReference type="Proteomes" id="UP000009144"/>
    </source>
</evidence>
<dbReference type="OrthoDB" id="1494613at2"/>
<evidence type="ECO:0000313" key="6">
    <source>
        <dbReference type="EMBL" id="AFI83914.1"/>
    </source>
</evidence>
<evidence type="ECO:0000256" key="2">
    <source>
        <dbReference type="ARBA" id="ARBA00022692"/>
    </source>
</evidence>
<feature type="transmembrane region" description="Helical" evidence="5">
    <location>
        <begin position="6"/>
        <end position="25"/>
    </location>
</feature>
<accession>I1XHP5</accession>
<keyword evidence="3 5" id="KW-1133">Transmembrane helix</keyword>
<reference evidence="6 7" key="1">
    <citation type="journal article" date="2012" name="J. Bacteriol.">
        <title>Complete genome sequences of Methylophaga sp. strain JAM1 and Methylophaga sp. strain JAM7.</title>
        <authorList>
            <person name="Villeneuve C."/>
            <person name="Martineau C."/>
            <person name="Mauffrey F."/>
            <person name="Villemur R."/>
        </authorList>
    </citation>
    <scope>NUCLEOTIDE SEQUENCE [LARGE SCALE GENOMIC DNA]</scope>
    <source>
        <strain evidence="6 7">JAM1</strain>
    </source>
</reference>
<evidence type="ECO:0000256" key="5">
    <source>
        <dbReference type="SAM" id="Phobius"/>
    </source>
</evidence>
<evidence type="ECO:0000256" key="3">
    <source>
        <dbReference type="ARBA" id="ARBA00022989"/>
    </source>
</evidence>
<dbReference type="Proteomes" id="UP000009144">
    <property type="component" value="Chromosome"/>
</dbReference>
<dbReference type="RefSeq" id="WP_014706289.1">
    <property type="nucleotide sequence ID" value="NC_017857.3"/>
</dbReference>
<dbReference type="GO" id="GO:0016020">
    <property type="term" value="C:membrane"/>
    <property type="evidence" value="ECO:0007669"/>
    <property type="project" value="UniProtKB-SubCell"/>
</dbReference>
<feature type="transmembrane region" description="Helical" evidence="5">
    <location>
        <begin position="58"/>
        <end position="79"/>
    </location>
</feature>
<sequence length="94" mass="10042">MTAIQLYLCLGVSLWGLGSLGLFLANNFIRRIININIAGNGVFMVMVALASREETIDPVLQALVVTGLVVAVCATAFALRLSVGHAQSKQDPER</sequence>
<keyword evidence="4 5" id="KW-0472">Membrane</keyword>
<feature type="transmembrane region" description="Helical" evidence="5">
    <location>
        <begin position="32"/>
        <end position="52"/>
    </location>
</feature>
<protein>
    <submittedName>
        <fullName evidence="6">NADH-ubiquinone oxidoreductase, chain 4L</fullName>
    </submittedName>
</protein>
<evidence type="ECO:0000256" key="1">
    <source>
        <dbReference type="ARBA" id="ARBA00004141"/>
    </source>
</evidence>
<dbReference type="Gene3D" id="1.10.287.3510">
    <property type="match status" value="1"/>
</dbReference>
<dbReference type="HOGENOM" id="CLU_082058_4_0_6"/>
<dbReference type="AlphaFoldDB" id="I1XHP5"/>
<dbReference type="InterPro" id="IPR039428">
    <property type="entry name" value="NUOK/Mnh_C1-like"/>
</dbReference>
<reference evidence="6 7" key="2">
    <citation type="journal article" date="2013" name="Int. J. Syst. Evol. Microbiol.">
        <title>Methylophaga nitratireducenticrescens sp. nov. and Methylophaga frappieri sp. nov., isolated from the biofilm of the methanol-fed denitrification system treating the seawater at the Montreal Biodome.</title>
        <authorList>
            <person name="Villeneuve C."/>
            <person name="Martineau C."/>
            <person name="Mauffrey F."/>
            <person name="Villemur R."/>
        </authorList>
    </citation>
    <scope>NUCLEOTIDE SEQUENCE [LARGE SCALE GENOMIC DNA]</scope>
    <source>
        <strain evidence="6 7">JAM1</strain>
    </source>
</reference>
<dbReference type="KEGG" id="mej:Q7A_1072"/>
<evidence type="ECO:0000256" key="4">
    <source>
        <dbReference type="ARBA" id="ARBA00023136"/>
    </source>
</evidence>
<keyword evidence="7" id="KW-1185">Reference proteome</keyword>
<comment type="subcellular location">
    <subcellularLocation>
        <location evidence="1">Membrane</location>
        <topology evidence="1">Multi-pass membrane protein</topology>
    </subcellularLocation>
</comment>
<dbReference type="Pfam" id="PF00420">
    <property type="entry name" value="Oxidored_q2"/>
    <property type="match status" value="1"/>
</dbReference>
<dbReference type="EMBL" id="CP003390">
    <property type="protein sequence ID" value="AFI83914.1"/>
    <property type="molecule type" value="Genomic_DNA"/>
</dbReference>
<dbReference type="eggNOG" id="COG1006">
    <property type="taxonomic scope" value="Bacteria"/>
</dbReference>
<dbReference type="STRING" id="754476.Q7A_1072"/>
<proteinExistence type="predicted"/>
<organism evidence="6 7">
    <name type="scientific">Methylophaga nitratireducenticrescens</name>
    <dbReference type="NCBI Taxonomy" id="754476"/>
    <lineage>
        <taxon>Bacteria</taxon>
        <taxon>Pseudomonadati</taxon>
        <taxon>Pseudomonadota</taxon>
        <taxon>Gammaproteobacteria</taxon>
        <taxon>Thiotrichales</taxon>
        <taxon>Piscirickettsiaceae</taxon>
        <taxon>Methylophaga</taxon>
    </lineage>
</organism>
<keyword evidence="2 5" id="KW-0812">Transmembrane</keyword>
<gene>
    <name evidence="6" type="ordered locus">Q7A_1072</name>
</gene>
<dbReference type="PATRIC" id="fig|754476.3.peg.1058"/>